<dbReference type="RefSeq" id="WP_306355124.1">
    <property type="nucleotide sequence ID" value="NZ_JASAVR010000001.1"/>
</dbReference>
<evidence type="ECO:0000313" key="2">
    <source>
        <dbReference type="EMBL" id="MDP8084517.1"/>
    </source>
</evidence>
<evidence type="ECO:0008006" key="4">
    <source>
        <dbReference type="Google" id="ProtNLM"/>
    </source>
</evidence>
<name>A0ABT9JI75_9PAST</name>
<feature type="coiled-coil region" evidence="1">
    <location>
        <begin position="53"/>
        <end position="80"/>
    </location>
</feature>
<dbReference type="EMBL" id="JASAVS010000001">
    <property type="protein sequence ID" value="MDP8084517.1"/>
    <property type="molecule type" value="Genomic_DNA"/>
</dbReference>
<comment type="caution">
    <text evidence="2">The sequence shown here is derived from an EMBL/GenBank/DDBJ whole genome shotgun (WGS) entry which is preliminary data.</text>
</comment>
<organism evidence="2 3">
    <name type="scientific">Phocoenobacter skyensis</name>
    <dbReference type="NCBI Taxonomy" id="97481"/>
    <lineage>
        <taxon>Bacteria</taxon>
        <taxon>Pseudomonadati</taxon>
        <taxon>Pseudomonadota</taxon>
        <taxon>Gammaproteobacteria</taxon>
        <taxon>Pasteurellales</taxon>
        <taxon>Pasteurellaceae</taxon>
        <taxon>Phocoenobacter</taxon>
    </lineage>
</organism>
<gene>
    <name evidence="2" type="ORF">QJT92_01035</name>
</gene>
<sequence length="88" mass="10097">MIVRKNITLEEQDYNAILSFANKNGLSFSEMLRKTALDFIEKSENMDLLQYMNVNLESVSDEEQAEIDALNIDFDDLTGEEMSVKDVL</sequence>
<dbReference type="Proteomes" id="UP001224812">
    <property type="component" value="Unassembled WGS sequence"/>
</dbReference>
<keyword evidence="3" id="KW-1185">Reference proteome</keyword>
<accession>A0ABT9JI75</accession>
<evidence type="ECO:0000256" key="1">
    <source>
        <dbReference type="SAM" id="Coils"/>
    </source>
</evidence>
<evidence type="ECO:0000313" key="3">
    <source>
        <dbReference type="Proteomes" id="UP001224812"/>
    </source>
</evidence>
<protein>
    <recommendedName>
        <fullName evidence="4">Ribbon-helix-helix protein, copG family</fullName>
    </recommendedName>
</protein>
<proteinExistence type="predicted"/>
<keyword evidence="1" id="KW-0175">Coiled coil</keyword>
<reference evidence="2 3" key="1">
    <citation type="journal article" date="2023" name="Front. Microbiol.">
        <title>Phylogeography and host specificity of Pasteurellaceae pathogenic to sea-farmed fish in the north-east Atlantic.</title>
        <authorList>
            <person name="Gulla S."/>
            <person name="Colquhoun D.J."/>
            <person name="Olsen A.B."/>
            <person name="Spilsberg B."/>
            <person name="Lagesen K."/>
            <person name="Aakesson C.P."/>
            <person name="Strom S."/>
            <person name="Manji F."/>
            <person name="Birkbeck T.H."/>
            <person name="Nilsen H.K."/>
        </authorList>
    </citation>
    <scope>NUCLEOTIDE SEQUENCE [LARGE SCALE GENOMIC DNA]</scope>
    <source>
        <strain evidence="2 3">VIO11850</strain>
    </source>
</reference>